<evidence type="ECO:0000313" key="1">
    <source>
        <dbReference type="EMBL" id="CAI2195199.1"/>
    </source>
</evidence>
<sequence>MTENKKINNIMESKITPYLGAECNLCLEKCFGGAVDKENKLHSEEELAQKECDFQKPNCSKKGDLEWFCLPYFKNDTAICKNCEKYLADKLSKMSSEIQKIEYLFQQLPSRFRTEIDMDKIIEEVCQENSLTCVSKEKSIDNHAYEINNNIEYSPYGSKIKGSFFNEKRFREVYEEIKNSPCFYQQAPFLTIAEDLLKLIREGKVEELIFLSAYDKSKFPKGDDRKYEIFRDTFGITLQRKYPCNIKLKLIENASDFDIVIDDNPNICRSLVESNGVIKPCYDCAEKYKRYNDINCKSCEKMKLVVLTPYYPAVENQHHSEVLLIKNEHYQYVLNLIHNEKPNIVLIETAYYETNGGNKDIMDLEKLVGALE</sequence>
<dbReference type="OrthoDB" id="2445969at2759"/>
<accession>A0A9W4X4W2</accession>
<proteinExistence type="predicted"/>
<evidence type="ECO:0000313" key="2">
    <source>
        <dbReference type="Proteomes" id="UP001153678"/>
    </source>
</evidence>
<name>A0A9W4X4W2_9GLOM</name>
<dbReference type="AlphaFoldDB" id="A0A9W4X4W2"/>
<dbReference type="EMBL" id="CAMKVN010012075">
    <property type="protein sequence ID" value="CAI2195199.1"/>
    <property type="molecule type" value="Genomic_DNA"/>
</dbReference>
<keyword evidence="2" id="KW-1185">Reference proteome</keyword>
<organism evidence="1 2">
    <name type="scientific">Funneliformis geosporum</name>
    <dbReference type="NCBI Taxonomy" id="1117311"/>
    <lineage>
        <taxon>Eukaryota</taxon>
        <taxon>Fungi</taxon>
        <taxon>Fungi incertae sedis</taxon>
        <taxon>Mucoromycota</taxon>
        <taxon>Glomeromycotina</taxon>
        <taxon>Glomeromycetes</taxon>
        <taxon>Glomerales</taxon>
        <taxon>Glomeraceae</taxon>
        <taxon>Funneliformis</taxon>
    </lineage>
</organism>
<feature type="non-terminal residue" evidence="1">
    <location>
        <position position="372"/>
    </location>
</feature>
<protein>
    <submittedName>
        <fullName evidence="1">13277_t:CDS:1</fullName>
    </submittedName>
</protein>
<dbReference type="Proteomes" id="UP001153678">
    <property type="component" value="Unassembled WGS sequence"/>
</dbReference>
<gene>
    <name evidence="1" type="ORF">FWILDA_LOCUS16956</name>
</gene>
<comment type="caution">
    <text evidence="1">The sequence shown here is derived from an EMBL/GenBank/DDBJ whole genome shotgun (WGS) entry which is preliminary data.</text>
</comment>
<reference evidence="1" key="1">
    <citation type="submission" date="2022-08" db="EMBL/GenBank/DDBJ databases">
        <authorList>
            <person name="Kallberg Y."/>
            <person name="Tangrot J."/>
            <person name="Rosling A."/>
        </authorList>
    </citation>
    <scope>NUCLEOTIDE SEQUENCE</scope>
    <source>
        <strain evidence="1">Wild A</strain>
    </source>
</reference>